<keyword evidence="2" id="KW-1185">Reference proteome</keyword>
<evidence type="ECO:0000313" key="1">
    <source>
        <dbReference type="EMBL" id="KAI7998958.1"/>
    </source>
</evidence>
<organism evidence="1 2">
    <name type="scientific">Camellia lanceoleosa</name>
    <dbReference type="NCBI Taxonomy" id="1840588"/>
    <lineage>
        <taxon>Eukaryota</taxon>
        <taxon>Viridiplantae</taxon>
        <taxon>Streptophyta</taxon>
        <taxon>Embryophyta</taxon>
        <taxon>Tracheophyta</taxon>
        <taxon>Spermatophyta</taxon>
        <taxon>Magnoliopsida</taxon>
        <taxon>eudicotyledons</taxon>
        <taxon>Gunneridae</taxon>
        <taxon>Pentapetalae</taxon>
        <taxon>asterids</taxon>
        <taxon>Ericales</taxon>
        <taxon>Theaceae</taxon>
        <taxon>Camellia</taxon>
    </lineage>
</organism>
<sequence length="193" mass="22545">MEDDIGPSYIVQSITSREAVGEIAWEMVVEIDHNLIEAWNSAARYYYNHYHKVPPNTSILSGRLWMYELFNGHQGRFEDVVSMSKLVFLLLCDALRCFGLTLPQREHGVPLEEKVAIFNCALQGMDWKDLQERFQYLKETLSRNFHEVLQAMIPFTSVHSRSLTPEQVQQGGHPHLQSQWRYRPFKVTLSIKF</sequence>
<comment type="caution">
    <text evidence="1">The sequence shown here is derived from an EMBL/GenBank/DDBJ whole genome shotgun (WGS) entry which is preliminary data.</text>
</comment>
<name>A0ACC0GEA1_9ERIC</name>
<protein>
    <submittedName>
        <fullName evidence="1">Uncharacterized protein</fullName>
    </submittedName>
</protein>
<accession>A0ACC0GEA1</accession>
<dbReference type="EMBL" id="CM045767">
    <property type="protein sequence ID" value="KAI7998958.1"/>
    <property type="molecule type" value="Genomic_DNA"/>
</dbReference>
<proteinExistence type="predicted"/>
<dbReference type="Proteomes" id="UP001060215">
    <property type="component" value="Chromosome 10"/>
</dbReference>
<evidence type="ECO:0000313" key="2">
    <source>
        <dbReference type="Proteomes" id="UP001060215"/>
    </source>
</evidence>
<reference evidence="1 2" key="1">
    <citation type="journal article" date="2022" name="Plant J.">
        <title>Chromosome-level genome of Camellia lanceoleosa provides a valuable resource for understanding genome evolution and self-incompatibility.</title>
        <authorList>
            <person name="Gong W."/>
            <person name="Xiao S."/>
            <person name="Wang L."/>
            <person name="Liao Z."/>
            <person name="Chang Y."/>
            <person name="Mo W."/>
            <person name="Hu G."/>
            <person name="Li W."/>
            <person name="Zhao G."/>
            <person name="Zhu H."/>
            <person name="Hu X."/>
            <person name="Ji K."/>
            <person name="Xiang X."/>
            <person name="Song Q."/>
            <person name="Yuan D."/>
            <person name="Jin S."/>
            <person name="Zhang L."/>
        </authorList>
    </citation>
    <scope>NUCLEOTIDE SEQUENCE [LARGE SCALE GENOMIC DNA]</scope>
    <source>
        <strain evidence="1">SQ_2022a</strain>
    </source>
</reference>
<gene>
    <name evidence="1" type="ORF">LOK49_LG10G00169</name>
</gene>